<dbReference type="GO" id="GO:0003677">
    <property type="term" value="F:DNA binding"/>
    <property type="evidence" value="ECO:0007669"/>
    <property type="project" value="UniProtKB-KW"/>
</dbReference>
<dbReference type="Proteomes" id="UP000005239">
    <property type="component" value="Unassembled WGS sequence"/>
</dbReference>
<dbReference type="InterPro" id="IPR036236">
    <property type="entry name" value="Znf_C2H2_sf"/>
</dbReference>
<dbReference type="SUPFAM" id="SSF53098">
    <property type="entry name" value="Ribonuclease H-like"/>
    <property type="match status" value="1"/>
</dbReference>
<reference evidence="16" key="1">
    <citation type="journal article" date="2008" name="Nat. Genet.">
        <title>The Pristionchus pacificus genome provides a unique perspective on nematode lifestyle and parasitism.</title>
        <authorList>
            <person name="Dieterich C."/>
            <person name="Clifton S.W."/>
            <person name="Schuster L.N."/>
            <person name="Chinwalla A."/>
            <person name="Delehaunty K."/>
            <person name="Dinkelacker I."/>
            <person name="Fulton L."/>
            <person name="Fulton R."/>
            <person name="Godfrey J."/>
            <person name="Minx P."/>
            <person name="Mitreva M."/>
            <person name="Roeseler W."/>
            <person name="Tian H."/>
            <person name="Witte H."/>
            <person name="Yang S.P."/>
            <person name="Wilson R.K."/>
            <person name="Sommer R.J."/>
        </authorList>
    </citation>
    <scope>NUCLEOTIDE SEQUENCE [LARGE SCALE GENOMIC DNA]</scope>
    <source>
        <strain evidence="16">PS312</strain>
    </source>
</reference>
<gene>
    <name evidence="15" type="primary">WBGene00093293</name>
</gene>
<feature type="transmembrane region" description="Helical" evidence="13">
    <location>
        <begin position="51"/>
        <end position="76"/>
    </location>
</feature>
<name>A0A8R1U5H8_PRIPA</name>
<dbReference type="InterPro" id="IPR003656">
    <property type="entry name" value="Znf_BED"/>
</dbReference>
<dbReference type="GO" id="GO:0046983">
    <property type="term" value="F:protein dimerization activity"/>
    <property type="evidence" value="ECO:0007669"/>
    <property type="project" value="InterPro"/>
</dbReference>
<evidence type="ECO:0000259" key="14">
    <source>
        <dbReference type="PROSITE" id="PS50808"/>
    </source>
</evidence>
<keyword evidence="6 12" id="KW-0863">Zinc-finger</keyword>
<dbReference type="EnsemblMetazoa" id="PPA03739.1">
    <property type="protein sequence ID" value="PPA03739.1"/>
    <property type="gene ID" value="WBGene00093293"/>
</dbReference>
<accession>A0A8R1U5H8</accession>
<dbReference type="InterPro" id="IPR050920">
    <property type="entry name" value="Nematode_rcpt-like_delta"/>
</dbReference>
<feature type="transmembrane region" description="Helical" evidence="13">
    <location>
        <begin position="717"/>
        <end position="737"/>
    </location>
</feature>
<evidence type="ECO:0000256" key="8">
    <source>
        <dbReference type="ARBA" id="ARBA00022989"/>
    </source>
</evidence>
<evidence type="ECO:0000256" key="3">
    <source>
        <dbReference type="ARBA" id="ARBA00009166"/>
    </source>
</evidence>
<feature type="transmembrane region" description="Helical" evidence="13">
    <location>
        <begin position="639"/>
        <end position="660"/>
    </location>
</feature>
<dbReference type="GO" id="GO:0008270">
    <property type="term" value="F:zinc ion binding"/>
    <property type="evidence" value="ECO:0007669"/>
    <property type="project" value="UniProtKB-KW"/>
</dbReference>
<evidence type="ECO:0000256" key="12">
    <source>
        <dbReference type="PROSITE-ProRule" id="PRU00027"/>
    </source>
</evidence>
<dbReference type="AlphaFoldDB" id="A0A8R1U5H8"/>
<evidence type="ECO:0000256" key="7">
    <source>
        <dbReference type="ARBA" id="ARBA00022833"/>
    </source>
</evidence>
<evidence type="ECO:0000313" key="16">
    <source>
        <dbReference type="Proteomes" id="UP000005239"/>
    </source>
</evidence>
<feature type="transmembrane region" description="Helical" evidence="13">
    <location>
        <begin position="464"/>
        <end position="483"/>
    </location>
</feature>
<dbReference type="SMART" id="SM00614">
    <property type="entry name" value="ZnF_BED"/>
    <property type="match status" value="1"/>
</dbReference>
<evidence type="ECO:0000256" key="4">
    <source>
        <dbReference type="ARBA" id="ARBA00022692"/>
    </source>
</evidence>
<protein>
    <submittedName>
        <fullName evidence="15">BED-type domain-containing protein</fullName>
    </submittedName>
</protein>
<evidence type="ECO:0000256" key="5">
    <source>
        <dbReference type="ARBA" id="ARBA00022723"/>
    </source>
</evidence>
<dbReference type="InterPro" id="IPR019421">
    <property type="entry name" value="7TM_GPCR_serpentine_rcpt_Srd"/>
</dbReference>
<dbReference type="Pfam" id="PF10317">
    <property type="entry name" value="7TM_GPCR_Srd"/>
    <property type="match status" value="3"/>
</dbReference>
<keyword evidence="11" id="KW-0539">Nucleus</keyword>
<dbReference type="PANTHER" id="PTHR22945:SF40">
    <property type="entry name" value="SERPENTINE RECEPTOR, CLASS D (DELTA)-RELATED"/>
    <property type="match status" value="1"/>
</dbReference>
<dbReference type="PANTHER" id="PTHR22945">
    <property type="entry name" value="SERPENTINE RECEPTOR, CLASS D DELTA"/>
    <property type="match status" value="1"/>
</dbReference>
<evidence type="ECO:0000313" key="15">
    <source>
        <dbReference type="EnsemblMetazoa" id="PPA03739.1"/>
    </source>
</evidence>
<keyword evidence="10 13" id="KW-0472">Membrane</keyword>
<keyword evidence="5" id="KW-0479">Metal-binding</keyword>
<evidence type="ECO:0000256" key="6">
    <source>
        <dbReference type="ARBA" id="ARBA00022771"/>
    </source>
</evidence>
<keyword evidence="16" id="KW-1185">Reference proteome</keyword>
<comment type="subcellular location">
    <subcellularLocation>
        <location evidence="2">Membrane</location>
        <topology evidence="2">Multi-pass membrane protein</topology>
    </subcellularLocation>
    <subcellularLocation>
        <location evidence="1">Nucleus</location>
    </subcellularLocation>
</comment>
<evidence type="ECO:0000256" key="13">
    <source>
        <dbReference type="SAM" id="Phobius"/>
    </source>
</evidence>
<keyword evidence="8 13" id="KW-1133">Transmembrane helix</keyword>
<dbReference type="Pfam" id="PF05699">
    <property type="entry name" value="Dimer_Tnp_hAT"/>
    <property type="match status" value="1"/>
</dbReference>
<dbReference type="InterPro" id="IPR012337">
    <property type="entry name" value="RNaseH-like_sf"/>
</dbReference>
<dbReference type="Pfam" id="PF02892">
    <property type="entry name" value="zf-BED"/>
    <property type="match status" value="1"/>
</dbReference>
<feature type="transmembrane region" description="Helical" evidence="13">
    <location>
        <begin position="88"/>
        <end position="111"/>
    </location>
</feature>
<feature type="transmembrane region" description="Helical" evidence="13">
    <location>
        <begin position="556"/>
        <end position="579"/>
    </location>
</feature>
<dbReference type="PROSITE" id="PS50808">
    <property type="entry name" value="ZF_BED"/>
    <property type="match status" value="1"/>
</dbReference>
<dbReference type="GO" id="GO:0016020">
    <property type="term" value="C:membrane"/>
    <property type="evidence" value="ECO:0007669"/>
    <property type="project" value="UniProtKB-SubCell"/>
</dbReference>
<evidence type="ECO:0000256" key="1">
    <source>
        <dbReference type="ARBA" id="ARBA00004123"/>
    </source>
</evidence>
<evidence type="ECO:0000256" key="9">
    <source>
        <dbReference type="ARBA" id="ARBA00023125"/>
    </source>
</evidence>
<sequence length="830" mass="92900">MFSVFSLASPLINLTVLTPYRALLPCSRSREKKSTIGPNAPFDFTTAPVNIHLGIIWAIDLSAIAANLFLMLAIVFKTPKKLRSYSVFLINNALIDLTTAIASALGSVRIVDDPFEFSCLIVFLGPCSLVSDNLCRLNTAIYDTRNSPIFSPSDEFGSTFHDNSFTLVRLSCIWDHFTRDPSNDKAACKLCSSSFSCKKGTTSNMWRHMEHKHPVNLANSKADFDQLCEKIVKLIAVDNSAFRFVDRPEFHALFPPNTRIPTRYHISDVVMPSMVDTLRTTIRERLSGKRVTLCVDQWTSKGGRITLSCFNAHYPNIKKLALKSLPIPATSVSAERVFSAADTDSRQIGYYLEETDAMYINATICLISPIVLTAIFIIRRKLISRIAQIVSHSTVNIHQRLLLSIPKTLVNMDVQKTTDKRQHETIARVLTYQMLLPCAGAIGVVLWLLDISKIWSSEFSERMIMVMLSVFSLTSPLINFIVLPPYRALLPCLRVHKATLAPKLDFTTVIGAAWTVDLSAIVANLFLILAIIFNLSRSHTFSCSVLTRTPKPLRSYSVFLINNALVDLATAIASALATVRVIDNHEEFTSLIVFLFAYQRESCFLQSDSMFSPSHQSSATFNDHSSTLFRLPSLHHQRYLAFAFSTVTRTNLVVVLLGLFHHCSSDRKCLFAMHFQFVSDSRQVGYYLEENQASDELLIRFNLSGHSVANFDIMRVMYENTIVCLISPIVMTSIFIIRRMLVNKIAKSALTYQMLLPCGAAVGAVLWMLDMSQILRSEFTERYIMVISSVFTLASPLINLTVLTPYRALLPCSNAHKLTPGPNLDLTTAA</sequence>
<comment type="similarity">
    <text evidence="3">Belongs to the nematode receptor-like protein srd family.</text>
</comment>
<reference evidence="15" key="2">
    <citation type="submission" date="2022-06" db="UniProtKB">
        <authorList>
            <consortium name="EnsemblMetazoa"/>
        </authorList>
    </citation>
    <scope>IDENTIFICATION</scope>
    <source>
        <strain evidence="15">PS312</strain>
    </source>
</reference>
<feature type="domain" description="BED-type" evidence="14">
    <location>
        <begin position="168"/>
        <end position="220"/>
    </location>
</feature>
<keyword evidence="9" id="KW-0238">DNA-binding</keyword>
<dbReference type="GO" id="GO:0005634">
    <property type="term" value="C:nucleus"/>
    <property type="evidence" value="ECO:0007669"/>
    <property type="project" value="UniProtKB-SubCell"/>
</dbReference>
<proteinExistence type="inferred from homology"/>
<keyword evidence="7" id="KW-0862">Zinc</keyword>
<evidence type="ECO:0000256" key="11">
    <source>
        <dbReference type="ARBA" id="ARBA00023242"/>
    </source>
</evidence>
<feature type="transmembrane region" description="Helical" evidence="13">
    <location>
        <begin position="429"/>
        <end position="449"/>
    </location>
</feature>
<evidence type="ECO:0000256" key="2">
    <source>
        <dbReference type="ARBA" id="ARBA00004141"/>
    </source>
</evidence>
<feature type="transmembrane region" description="Helical" evidence="13">
    <location>
        <begin position="749"/>
        <end position="768"/>
    </location>
</feature>
<evidence type="ECO:0000256" key="10">
    <source>
        <dbReference type="ARBA" id="ARBA00023136"/>
    </source>
</evidence>
<dbReference type="SUPFAM" id="SSF57667">
    <property type="entry name" value="beta-beta-alpha zinc fingers"/>
    <property type="match status" value="1"/>
</dbReference>
<keyword evidence="4 13" id="KW-0812">Transmembrane</keyword>
<feature type="transmembrane region" description="Helical" evidence="13">
    <location>
        <begin position="783"/>
        <end position="803"/>
    </location>
</feature>
<organism evidence="15 16">
    <name type="scientific">Pristionchus pacificus</name>
    <name type="common">Parasitic nematode worm</name>
    <dbReference type="NCBI Taxonomy" id="54126"/>
    <lineage>
        <taxon>Eukaryota</taxon>
        <taxon>Metazoa</taxon>
        <taxon>Ecdysozoa</taxon>
        <taxon>Nematoda</taxon>
        <taxon>Chromadorea</taxon>
        <taxon>Rhabditida</taxon>
        <taxon>Rhabditina</taxon>
        <taxon>Diplogasteromorpha</taxon>
        <taxon>Diplogasteroidea</taxon>
        <taxon>Neodiplogasteridae</taxon>
        <taxon>Pristionchus</taxon>
    </lineage>
</organism>
<feature type="transmembrane region" description="Helical" evidence="13">
    <location>
        <begin position="504"/>
        <end position="536"/>
    </location>
</feature>
<dbReference type="InterPro" id="IPR008906">
    <property type="entry name" value="HATC_C_dom"/>
</dbReference>
<feature type="transmembrane region" description="Helical" evidence="13">
    <location>
        <begin position="358"/>
        <end position="378"/>
    </location>
</feature>